<dbReference type="AlphaFoldDB" id="A0AAV7E242"/>
<gene>
    <name evidence="2" type="ORF">H6P81_018834</name>
</gene>
<dbReference type="EMBL" id="JAINDJ010000007">
    <property type="protein sequence ID" value="KAG9442980.1"/>
    <property type="molecule type" value="Genomic_DNA"/>
</dbReference>
<proteinExistence type="predicted"/>
<dbReference type="Proteomes" id="UP000825729">
    <property type="component" value="Unassembled WGS sequence"/>
</dbReference>
<accession>A0AAV7E242</accession>
<name>A0AAV7E242_ARIFI</name>
<evidence type="ECO:0000256" key="1">
    <source>
        <dbReference type="SAM" id="MobiDB-lite"/>
    </source>
</evidence>
<protein>
    <submittedName>
        <fullName evidence="2">Uncharacterized protein</fullName>
    </submittedName>
</protein>
<sequence length="92" mass="10013">MERSERTESCGLWGQRTDHGCFGECVSSKDMLGAKPIGLNLSAATPKDNMGPPFLSLSYPVSFTTAPIFMGPARSSLRPHQSSGRPSERRKN</sequence>
<reference evidence="2 3" key="1">
    <citation type="submission" date="2021-07" db="EMBL/GenBank/DDBJ databases">
        <title>The Aristolochia fimbriata genome: insights into angiosperm evolution, floral development and chemical biosynthesis.</title>
        <authorList>
            <person name="Jiao Y."/>
        </authorList>
    </citation>
    <scope>NUCLEOTIDE SEQUENCE [LARGE SCALE GENOMIC DNA]</scope>
    <source>
        <strain evidence="2">IBCAS-2021</strain>
        <tissue evidence="2">Leaf</tissue>
    </source>
</reference>
<feature type="region of interest" description="Disordered" evidence="1">
    <location>
        <begin position="71"/>
        <end position="92"/>
    </location>
</feature>
<evidence type="ECO:0000313" key="2">
    <source>
        <dbReference type="EMBL" id="KAG9442980.1"/>
    </source>
</evidence>
<comment type="caution">
    <text evidence="2">The sequence shown here is derived from an EMBL/GenBank/DDBJ whole genome shotgun (WGS) entry which is preliminary data.</text>
</comment>
<evidence type="ECO:0000313" key="3">
    <source>
        <dbReference type="Proteomes" id="UP000825729"/>
    </source>
</evidence>
<keyword evidence="3" id="KW-1185">Reference proteome</keyword>
<organism evidence="2 3">
    <name type="scientific">Aristolochia fimbriata</name>
    <name type="common">White veined hardy Dutchman's pipe vine</name>
    <dbReference type="NCBI Taxonomy" id="158543"/>
    <lineage>
        <taxon>Eukaryota</taxon>
        <taxon>Viridiplantae</taxon>
        <taxon>Streptophyta</taxon>
        <taxon>Embryophyta</taxon>
        <taxon>Tracheophyta</taxon>
        <taxon>Spermatophyta</taxon>
        <taxon>Magnoliopsida</taxon>
        <taxon>Magnoliidae</taxon>
        <taxon>Piperales</taxon>
        <taxon>Aristolochiaceae</taxon>
        <taxon>Aristolochia</taxon>
    </lineage>
</organism>